<evidence type="ECO:0000256" key="3">
    <source>
        <dbReference type="ARBA" id="ARBA00022448"/>
    </source>
</evidence>
<dbReference type="PRINTS" id="PR00125">
    <property type="entry name" value="ATPASEDELTA"/>
</dbReference>
<keyword evidence="7" id="KW-0066">ATP synthesis</keyword>
<geneLocation type="plastid" evidence="8"/>
<dbReference type="SUPFAM" id="SSF47928">
    <property type="entry name" value="N-terminal domain of the delta subunit of the F1F0-ATP synthase"/>
    <property type="match status" value="1"/>
</dbReference>
<evidence type="ECO:0000313" key="8">
    <source>
        <dbReference type="EMBL" id="QCI06882.1"/>
    </source>
</evidence>
<dbReference type="Gene3D" id="1.10.520.20">
    <property type="entry name" value="N-terminal domain of the delta subunit of the F1F0-ATP synthase"/>
    <property type="match status" value="1"/>
</dbReference>
<dbReference type="HAMAP" id="MF_01416">
    <property type="entry name" value="ATP_synth_delta_bact"/>
    <property type="match status" value="1"/>
</dbReference>
<dbReference type="InterPro" id="IPR000711">
    <property type="entry name" value="ATPase_OSCP/dsu"/>
</dbReference>
<organism evidence="8">
    <name type="scientific">Halydictyon mirabile</name>
    <dbReference type="NCBI Taxonomy" id="189652"/>
    <lineage>
        <taxon>Eukaryota</taxon>
        <taxon>Rhodophyta</taxon>
        <taxon>Florideophyceae</taxon>
        <taxon>Rhodymeniophycidae</taxon>
        <taxon>Ceramiales</taxon>
        <taxon>Dasyaceae</taxon>
        <taxon>Halydictyon</taxon>
    </lineage>
</organism>
<dbReference type="AlphaFoldDB" id="A0A4D6WUL1"/>
<reference evidence="8" key="2">
    <citation type="submission" date="2019-04" db="EMBL/GenBank/DDBJ databases">
        <authorList>
            <person name="Pasella M."/>
        </authorList>
    </citation>
    <scope>NUCLEOTIDE SEQUENCE</scope>
    <source>
        <strain evidence="8">25966_5</strain>
    </source>
</reference>
<keyword evidence="8" id="KW-0934">Plastid</keyword>
<evidence type="ECO:0000256" key="4">
    <source>
        <dbReference type="ARBA" id="ARBA00022781"/>
    </source>
</evidence>
<proteinExistence type="inferred from homology"/>
<dbReference type="InterPro" id="IPR020781">
    <property type="entry name" value="ATPase_OSCP/d_CS"/>
</dbReference>
<sequence>MKKQSITEKVSMPYAEALLDLVQEANLLSEVKSNFSLILTILFDSRDLQLFLTNPLISNLAKKKLLDELLKNRINDIILNFLSVLIDRRRIYLLKDIINKYLELTYRIESITIVELYSVTEFSEIQQNTLINRIKSITKTENVKLIMNIDSSLLGGFIVKIGSKVIDTSLSGKLKQISFHLNNT</sequence>
<evidence type="ECO:0000256" key="5">
    <source>
        <dbReference type="ARBA" id="ARBA00023065"/>
    </source>
</evidence>
<evidence type="ECO:0000256" key="2">
    <source>
        <dbReference type="ARBA" id="ARBA00007046"/>
    </source>
</evidence>
<keyword evidence="5" id="KW-0406">Ion transport</keyword>
<dbReference type="PROSITE" id="PS00389">
    <property type="entry name" value="ATPASE_DELTA"/>
    <property type="match status" value="1"/>
</dbReference>
<dbReference type="Pfam" id="PF00213">
    <property type="entry name" value="OSCP"/>
    <property type="match status" value="1"/>
</dbReference>
<dbReference type="GO" id="GO:0046933">
    <property type="term" value="F:proton-transporting ATP synthase activity, rotational mechanism"/>
    <property type="evidence" value="ECO:0007669"/>
    <property type="project" value="InterPro"/>
</dbReference>
<keyword evidence="3" id="KW-0813">Transport</keyword>
<dbReference type="PANTHER" id="PTHR11910">
    <property type="entry name" value="ATP SYNTHASE DELTA CHAIN"/>
    <property type="match status" value="1"/>
</dbReference>
<protein>
    <submittedName>
        <fullName evidence="8">ATP synthase CF1 subunit delta</fullName>
    </submittedName>
</protein>
<comment type="subcellular location">
    <subcellularLocation>
        <location evidence="1">Membrane</location>
    </subcellularLocation>
</comment>
<gene>
    <name evidence="8" type="primary">atpD</name>
</gene>
<keyword evidence="4" id="KW-0375">Hydrogen ion transport</keyword>
<keyword evidence="6" id="KW-0472">Membrane</keyword>
<accession>A0A4D6WUL1</accession>
<dbReference type="InterPro" id="IPR026015">
    <property type="entry name" value="ATP_synth_OSCP/delta_N_sf"/>
</dbReference>
<dbReference type="GO" id="GO:0016020">
    <property type="term" value="C:membrane"/>
    <property type="evidence" value="ECO:0007669"/>
    <property type="project" value="UniProtKB-SubCell"/>
</dbReference>
<comment type="similarity">
    <text evidence="2">Belongs to the ATPase delta chain family.</text>
</comment>
<reference evidence="8" key="1">
    <citation type="journal article" date="2019" name="Mol. Phylogenet. Evol.">
        <title>Morphological evolution and classification of the red algal order Ceramiales inferred using plastid phylogenomics.</title>
        <authorList>
            <person name="Diaz-Tapia P."/>
            <person name="Pasella M.M."/>
            <person name="Verbruggen H."/>
            <person name="Maggs C.A."/>
        </authorList>
    </citation>
    <scope>NUCLEOTIDE SEQUENCE</scope>
    <source>
        <strain evidence="8">25966_5</strain>
    </source>
</reference>
<dbReference type="EMBL" id="MK814664">
    <property type="protein sequence ID" value="QCI06882.1"/>
    <property type="molecule type" value="Genomic_DNA"/>
</dbReference>
<dbReference type="NCBIfam" id="TIGR01145">
    <property type="entry name" value="ATP_synt_delta"/>
    <property type="match status" value="1"/>
</dbReference>
<evidence type="ECO:0000256" key="7">
    <source>
        <dbReference type="ARBA" id="ARBA00023310"/>
    </source>
</evidence>
<evidence type="ECO:0000256" key="1">
    <source>
        <dbReference type="ARBA" id="ARBA00004370"/>
    </source>
</evidence>
<name>A0A4D6WUL1_9FLOR</name>
<evidence type="ECO:0000256" key="6">
    <source>
        <dbReference type="ARBA" id="ARBA00023136"/>
    </source>
</evidence>